<name>A0A3S5GP02_9BACL</name>
<proteinExistence type="predicted"/>
<dbReference type="AlphaFoldDB" id="A0A3S5GP02"/>
<evidence type="ECO:0000256" key="1">
    <source>
        <dbReference type="SAM" id="SignalP"/>
    </source>
</evidence>
<evidence type="ECO:0000313" key="2">
    <source>
        <dbReference type="EMBL" id="AXJ99469.1"/>
    </source>
</evidence>
<reference evidence="2" key="1">
    <citation type="journal article" date="2018" name="Appl. Microbiol. Biotechnol.">
        <title>2,3-Butanediol production by the non-pathogenic bacterium Paenibacillus brasilensis.</title>
        <authorList>
            <person name="Dias B.D."/>
            <person name="Lima M.E."/>
            <person name="Vollu R.E."/>
            <person name="da Mota F.F."/>
            <person name="da Silva A.J."/>
            <person name="de Castro A.M."/>
            <person name="Freire D.M."/>
            <person name="Seldin L."/>
        </authorList>
    </citation>
    <scope>NUCLEOTIDE SEQUENCE</scope>
    <source>
        <strain evidence="2">PB24</strain>
    </source>
</reference>
<organism evidence="2">
    <name type="scientific">Paenibacillus brasilensis</name>
    <dbReference type="NCBI Taxonomy" id="128574"/>
    <lineage>
        <taxon>Bacteria</taxon>
        <taxon>Bacillati</taxon>
        <taxon>Bacillota</taxon>
        <taxon>Bacilli</taxon>
        <taxon>Bacillales</taxon>
        <taxon>Paenibacillaceae</taxon>
        <taxon>Paenibacillus</taxon>
    </lineage>
</organism>
<protein>
    <submittedName>
        <fullName evidence="2">Uncharacterized protein</fullName>
    </submittedName>
</protein>
<dbReference type="EMBL" id="MF996571">
    <property type="protein sequence ID" value="AXJ99469.1"/>
    <property type="molecule type" value="Genomic_DNA"/>
</dbReference>
<feature type="chain" id="PRO_5039370723" evidence="1">
    <location>
        <begin position="27"/>
        <end position="170"/>
    </location>
</feature>
<feature type="signal peptide" evidence="1">
    <location>
        <begin position="1"/>
        <end position="26"/>
    </location>
</feature>
<accession>A0A3S5GP02</accession>
<gene>
    <name evidence="2" type="ORF">PB24_5219</name>
</gene>
<sequence>MMRLASKWTVLALMMMLMAAGATATAQGYTPVTPAENQETVYINQMEMRNGQIYLSADPIEWYEGKAADKAFLEHEGNTGLDGAPDGYYIVNNSVQNDVYQVAPDASVEVQIYDHTGRMEDTDVKWNESIPLKKFEQDFGKKDVLDLSQFPYHVTLRDGKIVKIVQQFIP</sequence>
<keyword evidence="1" id="KW-0732">Signal</keyword>